<gene>
    <name evidence="3" type="ORF">ATZ35_13905</name>
</gene>
<feature type="signal peptide" evidence="2">
    <location>
        <begin position="1"/>
        <end position="21"/>
    </location>
</feature>
<evidence type="ECO:0000256" key="2">
    <source>
        <dbReference type="SAM" id="SignalP"/>
    </source>
</evidence>
<dbReference type="AlphaFoldDB" id="A0A0U2WX19"/>
<feature type="chain" id="PRO_5039406492" evidence="2">
    <location>
        <begin position="22"/>
        <end position="59"/>
    </location>
</feature>
<name>A0A0U2WX19_9ENTE</name>
<accession>A0A0U2WX19</accession>
<dbReference type="EMBL" id="CP013655">
    <property type="protein sequence ID" value="ALS38201.1"/>
    <property type="molecule type" value="Genomic_DNA"/>
</dbReference>
<reference evidence="4" key="1">
    <citation type="submission" date="2015-12" db="EMBL/GenBank/DDBJ databases">
        <authorList>
            <person name="Lauer A."/>
            <person name="Humrighouse B."/>
            <person name="Loparev V."/>
            <person name="Shewmaker P.L."/>
            <person name="Whitney A.M."/>
            <person name="McLaughlin R.W."/>
        </authorList>
    </citation>
    <scope>NUCLEOTIDE SEQUENCE [LARGE SCALE GENOMIC DNA]</scope>
    <source>
        <strain evidence="4">LMG 26678</strain>
    </source>
</reference>
<dbReference type="RefSeq" id="WP_244148173.1">
    <property type="nucleotide sequence ID" value="NZ_CP013655.1"/>
</dbReference>
<organism evidence="3 4">
    <name type="scientific">Enterococcus rotai</name>
    <dbReference type="NCBI Taxonomy" id="118060"/>
    <lineage>
        <taxon>Bacteria</taxon>
        <taxon>Bacillati</taxon>
        <taxon>Bacillota</taxon>
        <taxon>Bacilli</taxon>
        <taxon>Lactobacillales</taxon>
        <taxon>Enterococcaceae</taxon>
        <taxon>Enterococcus</taxon>
    </lineage>
</organism>
<evidence type="ECO:0000256" key="1">
    <source>
        <dbReference type="SAM" id="MobiDB-lite"/>
    </source>
</evidence>
<dbReference type="PROSITE" id="PS51257">
    <property type="entry name" value="PROKAR_LIPOPROTEIN"/>
    <property type="match status" value="1"/>
</dbReference>
<keyword evidence="4" id="KW-1185">Reference proteome</keyword>
<dbReference type="Proteomes" id="UP000067523">
    <property type="component" value="Chromosome"/>
</dbReference>
<evidence type="ECO:0000313" key="3">
    <source>
        <dbReference type="EMBL" id="ALS38201.1"/>
    </source>
</evidence>
<keyword evidence="2" id="KW-0732">Signal</keyword>
<protein>
    <submittedName>
        <fullName evidence="3">Uncharacterized protein</fullName>
    </submittedName>
</protein>
<dbReference type="KEGG" id="erx:ATZ35_13905"/>
<dbReference type="STRING" id="118060.ATZ35_13905"/>
<sequence>MKKKLLITVMFSSLLFVTACTQQTQTKTSESSSRVEEGVDNKGFQEVLDDVSDGKKQRF</sequence>
<proteinExistence type="predicted"/>
<feature type="region of interest" description="Disordered" evidence="1">
    <location>
        <begin position="25"/>
        <end position="45"/>
    </location>
</feature>
<evidence type="ECO:0000313" key="4">
    <source>
        <dbReference type="Proteomes" id="UP000067523"/>
    </source>
</evidence>